<dbReference type="Proteomes" id="UP000585474">
    <property type="component" value="Unassembled WGS sequence"/>
</dbReference>
<protein>
    <submittedName>
        <fullName evidence="2">Uncharacterized protein</fullName>
    </submittedName>
</protein>
<feature type="compositionally biased region" description="Basic and acidic residues" evidence="1">
    <location>
        <begin position="255"/>
        <end position="273"/>
    </location>
</feature>
<accession>A0A7J0F1C2</accession>
<name>A0A7J0F1C2_9ERIC</name>
<dbReference type="PANTHER" id="PTHR47344">
    <property type="entry name" value="RING ZINC FINGER PROTEIN-RELATED"/>
    <property type="match status" value="1"/>
</dbReference>
<feature type="compositionally biased region" description="Polar residues" evidence="1">
    <location>
        <begin position="239"/>
        <end position="254"/>
    </location>
</feature>
<keyword evidence="3" id="KW-1185">Reference proteome</keyword>
<proteinExistence type="predicted"/>
<dbReference type="EMBL" id="BJWL01000008">
    <property type="protein sequence ID" value="GFY92491.1"/>
    <property type="molecule type" value="Genomic_DNA"/>
</dbReference>
<feature type="region of interest" description="Disordered" evidence="1">
    <location>
        <begin position="236"/>
        <end position="274"/>
    </location>
</feature>
<dbReference type="OrthoDB" id="8062037at2759"/>
<sequence length="364" mass="39463">MVAYFSPSVNTRLITRPEAQVSYSTQDENASEVSTVLLQVLPNPKPQISENLAVQKNSLSKAEATTDTKSEVHTPCNKDGASGLKSRSECDINPTLSVAMMRIQCWFLMTSNTFNPLQMLIRKLPVNSVGARSRLTKKQRLKTEVIQKKGFIQKLLDNKAKCKRLNEMNKALAKELAEVTLASDLNLGKEKILKLDSLGNEANNKGNRDHLADLLALHKNASEVSTVMLQGLPDPKPQISENLAGQKNSLSKTEAATDTKSEVHRPCNKDKASGLKSGTNCDINPTLYVTMDEDTVLLLDDIKQVQSFTNAYKETPCQVPISQPAIASSSAAKQGSSGSTGTLIAVGADGRGGKIKVLRSLNQS</sequence>
<feature type="region of interest" description="Disordered" evidence="1">
    <location>
        <begin position="62"/>
        <end position="84"/>
    </location>
</feature>
<evidence type="ECO:0000256" key="1">
    <source>
        <dbReference type="SAM" id="MobiDB-lite"/>
    </source>
</evidence>
<evidence type="ECO:0000313" key="2">
    <source>
        <dbReference type="EMBL" id="GFY92491.1"/>
    </source>
</evidence>
<organism evidence="2 3">
    <name type="scientific">Actinidia rufa</name>
    <dbReference type="NCBI Taxonomy" id="165716"/>
    <lineage>
        <taxon>Eukaryota</taxon>
        <taxon>Viridiplantae</taxon>
        <taxon>Streptophyta</taxon>
        <taxon>Embryophyta</taxon>
        <taxon>Tracheophyta</taxon>
        <taxon>Spermatophyta</taxon>
        <taxon>Magnoliopsida</taxon>
        <taxon>eudicotyledons</taxon>
        <taxon>Gunneridae</taxon>
        <taxon>Pentapetalae</taxon>
        <taxon>asterids</taxon>
        <taxon>Ericales</taxon>
        <taxon>Actinidiaceae</taxon>
        <taxon>Actinidia</taxon>
    </lineage>
</organism>
<dbReference type="PANTHER" id="PTHR47344:SF1">
    <property type="entry name" value="RING ZINC FINGER PROTEIN-RELATED"/>
    <property type="match status" value="1"/>
</dbReference>
<evidence type="ECO:0000313" key="3">
    <source>
        <dbReference type="Proteomes" id="UP000585474"/>
    </source>
</evidence>
<dbReference type="AlphaFoldDB" id="A0A7J0F1C2"/>
<reference evidence="2 3" key="1">
    <citation type="submission" date="2019-07" db="EMBL/GenBank/DDBJ databases">
        <title>De Novo Assembly of kiwifruit Actinidia rufa.</title>
        <authorList>
            <person name="Sugita-Konishi S."/>
            <person name="Sato K."/>
            <person name="Mori E."/>
            <person name="Abe Y."/>
            <person name="Kisaki G."/>
            <person name="Hamano K."/>
            <person name="Suezawa K."/>
            <person name="Otani M."/>
            <person name="Fukuda T."/>
            <person name="Manabe T."/>
            <person name="Gomi K."/>
            <person name="Tabuchi M."/>
            <person name="Akimitsu K."/>
            <person name="Kataoka I."/>
        </authorList>
    </citation>
    <scope>NUCLEOTIDE SEQUENCE [LARGE SCALE GENOMIC DNA]</scope>
    <source>
        <strain evidence="3">cv. Fuchu</strain>
    </source>
</reference>
<gene>
    <name evidence="2" type="ORF">Acr_08g0008870</name>
</gene>
<comment type="caution">
    <text evidence="2">The sequence shown here is derived from an EMBL/GenBank/DDBJ whole genome shotgun (WGS) entry which is preliminary data.</text>
</comment>